<dbReference type="STRING" id="78345.BMERY_0352"/>
<feature type="transmembrane region" description="Helical" evidence="8">
    <location>
        <begin position="474"/>
        <end position="496"/>
    </location>
</feature>
<feature type="transmembrane region" description="Helical" evidence="8">
    <location>
        <begin position="339"/>
        <end position="362"/>
    </location>
</feature>
<keyword evidence="3" id="KW-0813">Transport</keyword>
<evidence type="ECO:0000256" key="3">
    <source>
        <dbReference type="ARBA" id="ARBA00022448"/>
    </source>
</evidence>
<evidence type="ECO:0000256" key="4">
    <source>
        <dbReference type="ARBA" id="ARBA00022475"/>
    </source>
</evidence>
<feature type="transmembrane region" description="Helical" evidence="8">
    <location>
        <begin position="108"/>
        <end position="133"/>
    </location>
</feature>
<feature type="transmembrane region" description="Helical" evidence="8">
    <location>
        <begin position="368"/>
        <end position="388"/>
    </location>
</feature>
<keyword evidence="11" id="KW-1185">Reference proteome</keyword>
<dbReference type="RefSeq" id="WP_051915070.1">
    <property type="nucleotide sequence ID" value="NZ_JGZC01000005.1"/>
</dbReference>
<dbReference type="Pfam" id="PF07690">
    <property type="entry name" value="MFS_1"/>
    <property type="match status" value="1"/>
</dbReference>
<dbReference type="InterPro" id="IPR020846">
    <property type="entry name" value="MFS_dom"/>
</dbReference>
<proteinExistence type="inferred from homology"/>
<comment type="subcellular location">
    <subcellularLocation>
        <location evidence="1">Cell membrane</location>
        <topology evidence="1">Multi-pass membrane protein</topology>
    </subcellularLocation>
</comment>
<accession>A0A087BIQ1</accession>
<sequence length="511" mass="53944">MNARTSDGTLQVRSIGLVFAALLIGETLSSLDQTIVATALPTIVGELGGVDHMLWVTTCYVLASTIGMPICGKIGDLIGRRGLFLGALALFLIGSAICGFTPNMAGLIAGRAIQGLGGGGVMVLSQAIVADIIPARKRAIYLNAMGIGWAVPMLIGPLLGGLFTDHLTWRWAFWMNIPLTAACILICAILLPKYPQHASLKHFDSYGMITIAVAVTTLTLATSWGGVQHDWRSPVIIGLIAATLIFGVLFVIAEQHAAEPIMPLTLFRNRNFVLATVGGFIILFAMMAAMSYLPTYFQLAHGMSATLAGYMEVPSSILYFVASLISGALVAKYGRYRKLMVASFIIALAGALGLCTLTATASPFLVCLYLTVMGFGMGLSFEILVLIVQNEFPATMVGTATSATNFFREIGTTLGSSVAGAIFTGNLTHLLVERLKPLGGAHALGVDPNSFTPGIVHALPSHVQSTVAAAYNDALIPLFMLVVPLMIVAGILMAMLHETPLAESLQEQGSK</sequence>
<protein>
    <submittedName>
        <fullName evidence="10">MFS transporter</fullName>
    </submittedName>
</protein>
<feature type="transmembrane region" description="Helical" evidence="8">
    <location>
        <begin position="203"/>
        <end position="225"/>
    </location>
</feature>
<evidence type="ECO:0000256" key="6">
    <source>
        <dbReference type="ARBA" id="ARBA00022989"/>
    </source>
</evidence>
<dbReference type="GO" id="GO:0005886">
    <property type="term" value="C:plasma membrane"/>
    <property type="evidence" value="ECO:0007669"/>
    <property type="project" value="UniProtKB-SubCell"/>
</dbReference>
<dbReference type="AlphaFoldDB" id="A0A087BIQ1"/>
<organism evidence="10 11">
    <name type="scientific">Bifidobacterium merycicum</name>
    <dbReference type="NCBI Taxonomy" id="78345"/>
    <lineage>
        <taxon>Bacteria</taxon>
        <taxon>Bacillati</taxon>
        <taxon>Actinomycetota</taxon>
        <taxon>Actinomycetes</taxon>
        <taxon>Bifidobacteriales</taxon>
        <taxon>Bifidobacteriaceae</taxon>
        <taxon>Bifidobacterium</taxon>
    </lineage>
</organism>
<name>A0A087BIQ1_9BIFI</name>
<evidence type="ECO:0000256" key="5">
    <source>
        <dbReference type="ARBA" id="ARBA00022692"/>
    </source>
</evidence>
<evidence type="ECO:0000256" key="8">
    <source>
        <dbReference type="SAM" id="Phobius"/>
    </source>
</evidence>
<dbReference type="eggNOG" id="COG2814">
    <property type="taxonomic scope" value="Bacteria"/>
</dbReference>
<dbReference type="PANTHER" id="PTHR23501:SF197">
    <property type="entry name" value="COMD"/>
    <property type="match status" value="1"/>
</dbReference>
<dbReference type="InterPro" id="IPR036259">
    <property type="entry name" value="MFS_trans_sf"/>
</dbReference>
<dbReference type="Gene3D" id="1.20.1250.20">
    <property type="entry name" value="MFS general substrate transporter like domains"/>
    <property type="match status" value="1"/>
</dbReference>
<keyword evidence="6 8" id="KW-1133">Transmembrane helix</keyword>
<dbReference type="GO" id="GO:0022857">
    <property type="term" value="F:transmembrane transporter activity"/>
    <property type="evidence" value="ECO:0007669"/>
    <property type="project" value="InterPro"/>
</dbReference>
<evidence type="ECO:0000256" key="7">
    <source>
        <dbReference type="ARBA" id="ARBA00023136"/>
    </source>
</evidence>
<comment type="similarity">
    <text evidence="2">Belongs to the major facilitator superfamily. TCR/Tet family.</text>
</comment>
<feature type="transmembrane region" description="Helical" evidence="8">
    <location>
        <begin position="53"/>
        <end position="71"/>
    </location>
</feature>
<dbReference type="CDD" id="cd17502">
    <property type="entry name" value="MFS_Azr1_MDR_like"/>
    <property type="match status" value="1"/>
</dbReference>
<dbReference type="Proteomes" id="UP000029060">
    <property type="component" value="Unassembled WGS sequence"/>
</dbReference>
<dbReference type="PANTHER" id="PTHR23501">
    <property type="entry name" value="MAJOR FACILITATOR SUPERFAMILY"/>
    <property type="match status" value="1"/>
</dbReference>
<dbReference type="NCBIfam" id="TIGR00711">
    <property type="entry name" value="efflux_EmrB"/>
    <property type="match status" value="1"/>
</dbReference>
<evidence type="ECO:0000256" key="1">
    <source>
        <dbReference type="ARBA" id="ARBA00004651"/>
    </source>
</evidence>
<feature type="domain" description="Major facilitator superfamily (MFS) profile" evidence="9">
    <location>
        <begin position="18"/>
        <end position="501"/>
    </location>
</feature>
<dbReference type="FunFam" id="1.20.1720.10:FF:000004">
    <property type="entry name" value="EmrB/QacA family drug resistance transporter"/>
    <property type="match status" value="1"/>
</dbReference>
<feature type="transmembrane region" description="Helical" evidence="8">
    <location>
        <begin position="272"/>
        <end position="293"/>
    </location>
</feature>
<evidence type="ECO:0000259" key="9">
    <source>
        <dbReference type="PROSITE" id="PS50850"/>
    </source>
</evidence>
<feature type="transmembrane region" description="Helical" evidence="8">
    <location>
        <begin position="231"/>
        <end position="252"/>
    </location>
</feature>
<evidence type="ECO:0000256" key="2">
    <source>
        <dbReference type="ARBA" id="ARBA00007520"/>
    </source>
</evidence>
<feature type="transmembrane region" description="Helical" evidence="8">
    <location>
        <begin position="140"/>
        <end position="159"/>
    </location>
</feature>
<dbReference type="PROSITE" id="PS50850">
    <property type="entry name" value="MFS"/>
    <property type="match status" value="1"/>
</dbReference>
<comment type="caution">
    <text evidence="10">The sequence shown here is derived from an EMBL/GenBank/DDBJ whole genome shotgun (WGS) entry which is preliminary data.</text>
</comment>
<reference evidence="10 11" key="1">
    <citation type="submission" date="2014-03" db="EMBL/GenBank/DDBJ databases">
        <title>Genomics of Bifidobacteria.</title>
        <authorList>
            <person name="Ventura M."/>
            <person name="Milani C."/>
            <person name="Lugli G.A."/>
        </authorList>
    </citation>
    <scope>NUCLEOTIDE SEQUENCE [LARGE SCALE GENOMIC DNA]</scope>
    <source>
        <strain evidence="10 11">LMG 11341</strain>
    </source>
</reference>
<feature type="transmembrane region" description="Helical" evidence="8">
    <location>
        <begin position="171"/>
        <end position="191"/>
    </location>
</feature>
<evidence type="ECO:0000313" key="10">
    <source>
        <dbReference type="EMBL" id="KFI70901.1"/>
    </source>
</evidence>
<gene>
    <name evidence="10" type="ORF">BMERY_0352</name>
</gene>
<keyword evidence="5 8" id="KW-0812">Transmembrane</keyword>
<keyword evidence="4" id="KW-1003">Cell membrane</keyword>
<dbReference type="InterPro" id="IPR004638">
    <property type="entry name" value="EmrB-like"/>
</dbReference>
<dbReference type="SUPFAM" id="SSF103473">
    <property type="entry name" value="MFS general substrate transporter"/>
    <property type="match status" value="1"/>
</dbReference>
<dbReference type="InterPro" id="IPR011701">
    <property type="entry name" value="MFS"/>
</dbReference>
<dbReference type="Gene3D" id="1.20.1720.10">
    <property type="entry name" value="Multidrug resistance protein D"/>
    <property type="match status" value="1"/>
</dbReference>
<evidence type="ECO:0000313" key="11">
    <source>
        <dbReference type="Proteomes" id="UP000029060"/>
    </source>
</evidence>
<feature type="transmembrane region" description="Helical" evidence="8">
    <location>
        <begin position="313"/>
        <end position="332"/>
    </location>
</feature>
<dbReference type="EMBL" id="JGZC01000005">
    <property type="protein sequence ID" value="KFI70901.1"/>
    <property type="molecule type" value="Genomic_DNA"/>
</dbReference>
<keyword evidence="7 8" id="KW-0472">Membrane</keyword>
<feature type="transmembrane region" description="Helical" evidence="8">
    <location>
        <begin position="83"/>
        <end position="102"/>
    </location>
</feature>